<dbReference type="EMBL" id="CP033169">
    <property type="protein sequence ID" value="AYO29709.1"/>
    <property type="molecule type" value="Genomic_DNA"/>
</dbReference>
<keyword evidence="1" id="KW-0813">Transport</keyword>
<organism evidence="9 10">
    <name type="scientific">Biomaibacter acetigenes</name>
    <dbReference type="NCBI Taxonomy" id="2316383"/>
    <lineage>
        <taxon>Bacteria</taxon>
        <taxon>Bacillati</taxon>
        <taxon>Bacillota</taxon>
        <taxon>Clostridia</taxon>
        <taxon>Thermosediminibacterales</taxon>
        <taxon>Tepidanaerobacteraceae</taxon>
        <taxon>Biomaibacter</taxon>
    </lineage>
</organism>
<sequence>MSDKKLNILLICVNAMSSGFLVEKMKKAAKERGLDVNIEAVAGWGFKEKDFSKLDLVMLSPQVRHYKKDVDNVASKFNVPVANIDFQTYGLVDGNRCLDIALKTLGVQ</sequence>
<accession>A0A3G2R2Y9</accession>
<dbReference type="SUPFAM" id="SSF52794">
    <property type="entry name" value="PTS system IIB component-like"/>
    <property type="match status" value="1"/>
</dbReference>
<evidence type="ECO:0000256" key="5">
    <source>
        <dbReference type="ARBA" id="ARBA00022683"/>
    </source>
</evidence>
<evidence type="ECO:0000256" key="1">
    <source>
        <dbReference type="ARBA" id="ARBA00022448"/>
    </source>
</evidence>
<keyword evidence="4" id="KW-0808">Transferase</keyword>
<proteinExistence type="predicted"/>
<dbReference type="AlphaFoldDB" id="A0A3G2R2Y9"/>
<keyword evidence="5" id="KW-0598">Phosphotransferase system</keyword>
<dbReference type="InterPro" id="IPR003501">
    <property type="entry name" value="PTS_EIIB_2/3"/>
</dbReference>
<dbReference type="InterPro" id="IPR036095">
    <property type="entry name" value="PTS_EIIB-like_sf"/>
</dbReference>
<evidence type="ECO:0000256" key="7">
    <source>
        <dbReference type="PROSITE-ProRule" id="PRU00423"/>
    </source>
</evidence>
<evidence type="ECO:0000256" key="2">
    <source>
        <dbReference type="ARBA" id="ARBA00022553"/>
    </source>
</evidence>
<evidence type="ECO:0000256" key="6">
    <source>
        <dbReference type="ARBA" id="ARBA00022777"/>
    </source>
</evidence>
<dbReference type="Proteomes" id="UP000280960">
    <property type="component" value="Chromosome"/>
</dbReference>
<dbReference type="GO" id="GO:0009401">
    <property type="term" value="P:phosphoenolpyruvate-dependent sugar phosphotransferase system"/>
    <property type="evidence" value="ECO:0007669"/>
    <property type="project" value="UniProtKB-KW"/>
</dbReference>
<gene>
    <name evidence="9" type="ORF">D2962_03000</name>
</gene>
<evidence type="ECO:0000313" key="10">
    <source>
        <dbReference type="Proteomes" id="UP000280960"/>
    </source>
</evidence>
<evidence type="ECO:0000256" key="3">
    <source>
        <dbReference type="ARBA" id="ARBA00022597"/>
    </source>
</evidence>
<dbReference type="Gene3D" id="3.40.50.2300">
    <property type="match status" value="1"/>
</dbReference>
<evidence type="ECO:0000256" key="4">
    <source>
        <dbReference type="ARBA" id="ARBA00022679"/>
    </source>
</evidence>
<dbReference type="RefSeq" id="WP_122014094.1">
    <property type="nucleotide sequence ID" value="NZ_CP033169.1"/>
</dbReference>
<keyword evidence="10" id="KW-1185">Reference proteome</keyword>
<evidence type="ECO:0000259" key="8">
    <source>
        <dbReference type="PROSITE" id="PS51100"/>
    </source>
</evidence>
<feature type="domain" description="PTS EIIB type-3" evidence="8">
    <location>
        <begin position="5"/>
        <end position="108"/>
    </location>
</feature>
<dbReference type="Pfam" id="PF02302">
    <property type="entry name" value="PTS_IIB"/>
    <property type="match status" value="1"/>
</dbReference>
<dbReference type="GO" id="GO:0008982">
    <property type="term" value="F:protein-N(PI)-phosphohistidine-sugar phosphotransferase activity"/>
    <property type="evidence" value="ECO:0007669"/>
    <property type="project" value="InterPro"/>
</dbReference>
<name>A0A3G2R2Y9_9FIRM</name>
<dbReference type="KEGG" id="bacg:D2962_03000"/>
<keyword evidence="2" id="KW-0597">Phosphoprotein</keyword>
<dbReference type="InterPro" id="IPR051819">
    <property type="entry name" value="PTS_sugar-specific_EIIB"/>
</dbReference>
<dbReference type="PANTHER" id="PTHR34581:SF2">
    <property type="entry name" value="PTS SYSTEM N,N'-DIACETYLCHITOBIOSE-SPECIFIC EIIB COMPONENT"/>
    <property type="match status" value="1"/>
</dbReference>
<dbReference type="GO" id="GO:0016301">
    <property type="term" value="F:kinase activity"/>
    <property type="evidence" value="ECO:0007669"/>
    <property type="project" value="UniProtKB-KW"/>
</dbReference>
<keyword evidence="3 9" id="KW-0762">Sugar transport</keyword>
<dbReference type="InterPro" id="IPR013012">
    <property type="entry name" value="PTS_EIIB_3"/>
</dbReference>
<reference evidence="9 10" key="1">
    <citation type="submission" date="2018-10" db="EMBL/GenBank/DDBJ databases">
        <authorList>
            <person name="Zhang X."/>
        </authorList>
    </citation>
    <scope>NUCLEOTIDE SEQUENCE [LARGE SCALE GENOMIC DNA]</scope>
    <source>
        <strain evidence="9 10">SK-G1</strain>
    </source>
</reference>
<protein>
    <submittedName>
        <fullName evidence="9">PTS sugar transporter subunit IIB</fullName>
    </submittedName>
</protein>
<dbReference type="PANTHER" id="PTHR34581">
    <property type="entry name" value="PTS SYSTEM N,N'-DIACETYLCHITOBIOSE-SPECIFIC EIIB COMPONENT"/>
    <property type="match status" value="1"/>
</dbReference>
<dbReference type="PROSITE" id="PS51100">
    <property type="entry name" value="PTS_EIIB_TYPE_3"/>
    <property type="match status" value="1"/>
</dbReference>
<keyword evidence="6" id="KW-0418">Kinase</keyword>
<dbReference type="CDD" id="cd05564">
    <property type="entry name" value="PTS_IIB_chitobiose_lichenan"/>
    <property type="match status" value="1"/>
</dbReference>
<evidence type="ECO:0000313" key="9">
    <source>
        <dbReference type="EMBL" id="AYO29709.1"/>
    </source>
</evidence>
<feature type="modified residue" description="Phosphocysteine; by EIIA" evidence="7">
    <location>
        <position position="12"/>
    </location>
</feature>